<accession>A0A7V4E1C2</accession>
<name>A0A7V4E1C2_UNCW3</name>
<dbReference type="FunFam" id="3.30.360.110:FF:000001">
    <property type="entry name" value="S-adenosylmethionine decarboxylase proenzyme"/>
    <property type="match status" value="1"/>
</dbReference>
<keyword evidence="8 15" id="KW-0865">Zymogen</keyword>
<evidence type="ECO:0000256" key="4">
    <source>
        <dbReference type="ARBA" id="ARBA00022793"/>
    </source>
</evidence>
<keyword evidence="6 15" id="KW-0745">Spermidine biosynthesis</keyword>
<evidence type="ECO:0000256" key="3">
    <source>
        <dbReference type="ARBA" id="ARBA00022691"/>
    </source>
</evidence>
<evidence type="ECO:0000259" key="16">
    <source>
        <dbReference type="Pfam" id="PF01590"/>
    </source>
</evidence>
<evidence type="ECO:0000256" key="6">
    <source>
        <dbReference type="ARBA" id="ARBA00023066"/>
    </source>
</evidence>
<dbReference type="EMBL" id="DTDP01000026">
    <property type="protein sequence ID" value="HGK53520.1"/>
    <property type="molecule type" value="Genomic_DNA"/>
</dbReference>
<feature type="chain" id="PRO_5031658310" description="S-adenosylmethionine decarboxylase beta chain" evidence="15">
    <location>
        <begin position="1"/>
        <end position="62"/>
    </location>
</feature>
<dbReference type="InterPro" id="IPR042284">
    <property type="entry name" value="AdoMetDC_N"/>
</dbReference>
<evidence type="ECO:0000256" key="7">
    <source>
        <dbReference type="ARBA" id="ARBA00023115"/>
    </source>
</evidence>
<keyword evidence="10 15" id="KW-0704">Schiff base</keyword>
<comment type="PTM">
    <text evidence="15">Is synthesized initially as an inactive proenzyme. Formation of the active enzyme involves a self-maturation process in which the active site pyruvoyl group is generated from an internal serine residue via an autocatalytic post-translational modification. Two non-identical subunits are generated from the proenzyme in this reaction, and the pyruvate is formed at the N-terminus of the alpha chain, which is derived from the carboxyl end of the proenzyme. The post-translation cleavage follows an unusual pathway, termed non-hydrolytic serinolysis, in which the side chain hydroxyl group of the serine supplies its oxygen atom to form the C-terminus of the beta chain, while the remainder of the serine residue undergoes an oxidative deamination to produce ammonia and the pyruvoyl group blocking the N-terminus of the alpha chain.</text>
</comment>
<comment type="subunit">
    <text evidence="2 15">Heterotetramer of two alpha and two beta chains arranged as a dimer of alpha/beta heterodimers.</text>
</comment>
<proteinExistence type="inferred from homology"/>
<dbReference type="GO" id="GO:0008295">
    <property type="term" value="P:spermidine biosynthetic process"/>
    <property type="evidence" value="ECO:0007669"/>
    <property type="project" value="UniProtKB-UniRule"/>
</dbReference>
<comment type="caution">
    <text evidence="17">The sequence shown here is derived from an EMBL/GenBank/DDBJ whole genome shotgun (WGS) entry which is preliminary data.</text>
</comment>
<evidence type="ECO:0000256" key="12">
    <source>
        <dbReference type="ARBA" id="ARBA00048112"/>
    </source>
</evidence>
<evidence type="ECO:0000313" key="17">
    <source>
        <dbReference type="EMBL" id="HGK53520.1"/>
    </source>
</evidence>
<dbReference type="GO" id="GO:0005829">
    <property type="term" value="C:cytosol"/>
    <property type="evidence" value="ECO:0007669"/>
    <property type="project" value="TreeGrafter"/>
</dbReference>
<evidence type="ECO:0000256" key="13">
    <source>
        <dbReference type="ARBA" id="ARBA00056215"/>
    </source>
</evidence>
<dbReference type="Pfam" id="PF01590">
    <property type="entry name" value="GAF"/>
    <property type="match status" value="1"/>
</dbReference>
<dbReference type="InterPro" id="IPR042286">
    <property type="entry name" value="AdoMetDC_C"/>
</dbReference>
<evidence type="ECO:0000256" key="14">
    <source>
        <dbReference type="ARBA" id="ARBA00061583"/>
    </source>
</evidence>
<dbReference type="UniPathway" id="UPA00331">
    <property type="reaction ID" value="UER00451"/>
</dbReference>
<evidence type="ECO:0000256" key="8">
    <source>
        <dbReference type="ARBA" id="ARBA00023145"/>
    </source>
</evidence>
<keyword evidence="9 15" id="KW-0456">Lyase</keyword>
<comment type="cofactor">
    <cofactor evidence="15">
        <name>pyruvate</name>
        <dbReference type="ChEBI" id="CHEBI:15361"/>
    </cofactor>
    <text evidence="15">Binds 1 pyruvoyl group covalently per subunit.</text>
</comment>
<evidence type="ECO:0000256" key="10">
    <source>
        <dbReference type="ARBA" id="ARBA00023270"/>
    </source>
</evidence>
<keyword evidence="5 15" id="KW-0068">Autocatalytic cleavage</keyword>
<dbReference type="EC" id="4.1.1.50" evidence="15"/>
<keyword evidence="3 15" id="KW-0949">S-adenosyl-L-methionine</keyword>
<dbReference type="Gene3D" id="3.30.160.750">
    <property type="match status" value="1"/>
</dbReference>
<dbReference type="InterPro" id="IPR017716">
    <property type="entry name" value="S-AdoMet_deCOase_pro-enz"/>
</dbReference>
<comment type="catalytic activity">
    <reaction evidence="12 15">
        <text>S-adenosyl-L-methionine + H(+) = S-adenosyl 3-(methylsulfanyl)propylamine + CO2</text>
        <dbReference type="Rhea" id="RHEA:15981"/>
        <dbReference type="ChEBI" id="CHEBI:15378"/>
        <dbReference type="ChEBI" id="CHEBI:16526"/>
        <dbReference type="ChEBI" id="CHEBI:57443"/>
        <dbReference type="ChEBI" id="CHEBI:59789"/>
        <dbReference type="EC" id="4.1.1.50"/>
    </reaction>
</comment>
<feature type="modified residue" description="Pyruvic acid (Ser); by autocatalysis" evidence="15">
    <location>
        <position position="63"/>
    </location>
</feature>
<comment type="function">
    <text evidence="13 15">Catalyzes the decarboxylation of S-adenosylmethionine to S-adenosylmethioninamine (dcAdoMet), the propylamine donor required for the synthesis of the polyamines spermine and spermidine from the diamine putrescine.</text>
</comment>
<dbReference type="Gene3D" id="3.30.450.40">
    <property type="match status" value="1"/>
</dbReference>
<comment type="pathway">
    <text evidence="1 15">Amine and polyamine biosynthesis; S-adenosylmethioninamine biosynthesis; S-adenosylmethioninamine from S-adenosyl-L-methionine: step 1/1.</text>
</comment>
<feature type="site" description="Cleavage (non-hydrolytic); by autolysis" evidence="15">
    <location>
        <begin position="62"/>
        <end position="63"/>
    </location>
</feature>
<evidence type="ECO:0000256" key="2">
    <source>
        <dbReference type="ARBA" id="ARBA00011601"/>
    </source>
</evidence>
<dbReference type="InterPro" id="IPR016067">
    <property type="entry name" value="S-AdoMet_deCO2ase_core"/>
</dbReference>
<dbReference type="NCBIfam" id="TIGR03330">
    <property type="entry name" value="SAM_DCase_Bsu"/>
    <property type="match status" value="1"/>
</dbReference>
<evidence type="ECO:0000256" key="5">
    <source>
        <dbReference type="ARBA" id="ARBA00022813"/>
    </source>
</evidence>
<feature type="active site" description="Proton donor; for catalytic activity" evidence="15">
    <location>
        <position position="83"/>
    </location>
</feature>
<sequence length="285" mass="32561">MRTIGEHYIVEASGCNSEIIGDIERVQHILVKAAEKANVQVWAVSFHRFPPNGVSGVIVISESHLSIHTWPEYGYAALDIYTCGEHANPEEAVNYILEEFKATSVHISEITRGIDEGDQVYYHSIITWEEEFDLSQEKLRMESILKEIKWTKEKEPDKLFEKTVCLLYDNFKHYDWVGIYFIKENKLVLGPWKGEKETEHKIIPIGKGICGAAAKEKNTIIVNDVKKDPRYISCFEETKSEIVVPIIKNGEVKGEIDIDSETPSAFTTRDKNFLEKIADILKDVL</sequence>
<feature type="active site" description="Schiff-base intermediate with substrate; via pyruvic acid" evidence="15">
    <location>
        <position position="63"/>
    </location>
</feature>
<protein>
    <recommendedName>
        <fullName evidence="15">S-adenosylmethionine decarboxylase proenzyme</fullName>
        <shortName evidence="15">AdoMetDC</shortName>
        <shortName evidence="15">SAMDC</shortName>
        <ecNumber evidence="15">4.1.1.50</ecNumber>
    </recommendedName>
    <component>
        <recommendedName>
            <fullName evidence="15">S-adenosylmethionine decarboxylase beta chain</fullName>
        </recommendedName>
    </component>
    <component>
        <recommendedName>
            <fullName evidence="15">S-adenosylmethionine decarboxylase alpha chain</fullName>
        </recommendedName>
    </component>
</protein>
<dbReference type="InterPro" id="IPR003826">
    <property type="entry name" value="AdoMetDC_fam_prok"/>
</dbReference>
<evidence type="ECO:0000256" key="11">
    <source>
        <dbReference type="ARBA" id="ARBA00023317"/>
    </source>
</evidence>
<feature type="chain" id="PRO_5031658311" description="S-adenosylmethionine decarboxylase alpha chain" evidence="15">
    <location>
        <begin position="63"/>
        <end position="285"/>
    </location>
</feature>
<dbReference type="SUPFAM" id="SSF55781">
    <property type="entry name" value="GAF domain-like"/>
    <property type="match status" value="1"/>
</dbReference>
<dbReference type="PANTHER" id="PTHR33866:SF2">
    <property type="entry name" value="S-ADENOSYLMETHIONINE DECARBOXYLASE PROENZYME"/>
    <property type="match status" value="1"/>
</dbReference>
<dbReference type="HAMAP" id="MF_00464">
    <property type="entry name" value="AdoMetDC_1"/>
    <property type="match status" value="1"/>
</dbReference>
<dbReference type="GO" id="GO:0004014">
    <property type="term" value="F:adenosylmethionine decarboxylase activity"/>
    <property type="evidence" value="ECO:0007669"/>
    <property type="project" value="UniProtKB-UniRule"/>
</dbReference>
<dbReference type="AlphaFoldDB" id="A0A7V4E1C2"/>
<dbReference type="SUPFAM" id="SSF56276">
    <property type="entry name" value="S-adenosylmethionine decarboxylase"/>
    <property type="match status" value="1"/>
</dbReference>
<dbReference type="PANTHER" id="PTHR33866">
    <property type="entry name" value="S-ADENOSYLMETHIONINE DECARBOXYLASE PROENZYME"/>
    <property type="match status" value="1"/>
</dbReference>
<dbReference type="InterPro" id="IPR029016">
    <property type="entry name" value="GAF-like_dom_sf"/>
</dbReference>
<feature type="domain" description="GAF" evidence="16">
    <location>
        <begin position="156"/>
        <end position="280"/>
    </location>
</feature>
<evidence type="ECO:0000256" key="9">
    <source>
        <dbReference type="ARBA" id="ARBA00023239"/>
    </source>
</evidence>
<organism evidence="17">
    <name type="scientific">candidate division WOR-3 bacterium</name>
    <dbReference type="NCBI Taxonomy" id="2052148"/>
    <lineage>
        <taxon>Bacteria</taxon>
        <taxon>Bacteria division WOR-3</taxon>
    </lineage>
</organism>
<feature type="active site" description="Proton acceptor; for processing activity" evidence="15">
    <location>
        <position position="68"/>
    </location>
</feature>
<reference evidence="17" key="1">
    <citation type="journal article" date="2020" name="mSystems">
        <title>Genome- and Community-Level Interaction Insights into Carbon Utilization and Element Cycling Functions of Hydrothermarchaeota in Hydrothermal Sediment.</title>
        <authorList>
            <person name="Zhou Z."/>
            <person name="Liu Y."/>
            <person name="Xu W."/>
            <person name="Pan J."/>
            <person name="Luo Z.H."/>
            <person name="Li M."/>
        </authorList>
    </citation>
    <scope>NUCLEOTIDE SEQUENCE [LARGE SCALE GENOMIC DNA]</scope>
    <source>
        <strain evidence="17">SpSt-695</strain>
    </source>
</reference>
<keyword evidence="4 15" id="KW-0210">Decarboxylase</keyword>
<comment type="similarity">
    <text evidence="14 15">Belongs to the prokaryotic AdoMetDC family. Type 1 subfamily.</text>
</comment>
<gene>
    <name evidence="15" type="primary">speH</name>
    <name evidence="17" type="ORF">ENU72_00660</name>
</gene>
<evidence type="ECO:0000256" key="1">
    <source>
        <dbReference type="ARBA" id="ARBA00004911"/>
    </source>
</evidence>
<dbReference type="Gene3D" id="3.30.360.110">
    <property type="entry name" value="S-adenosylmethionine decarboxylase domain"/>
    <property type="match status" value="1"/>
</dbReference>
<keyword evidence="7 15" id="KW-0620">Polyamine biosynthesis</keyword>
<dbReference type="Pfam" id="PF02675">
    <property type="entry name" value="AdoMet_dc"/>
    <property type="match status" value="1"/>
</dbReference>
<evidence type="ECO:0000256" key="15">
    <source>
        <dbReference type="HAMAP-Rule" id="MF_00464"/>
    </source>
</evidence>
<keyword evidence="11 15" id="KW-0670">Pyruvate</keyword>
<dbReference type="InterPro" id="IPR003018">
    <property type="entry name" value="GAF"/>
</dbReference>